<accession>A0ACB8G266</accession>
<evidence type="ECO:0000313" key="1">
    <source>
        <dbReference type="EMBL" id="KAH8013696.1"/>
    </source>
</evidence>
<proteinExistence type="predicted"/>
<gene>
    <name evidence="1" type="primary">PITPNM1</name>
    <name evidence="1" type="ORF">K3G42_021361</name>
</gene>
<reference evidence="1" key="1">
    <citation type="submission" date="2021-08" db="EMBL/GenBank/DDBJ databases">
        <title>The first chromosome-level gecko genome reveals the dynamic sex chromosomes of Neotropical dwarf geckos (Sphaerodactylidae: Sphaerodactylus).</title>
        <authorList>
            <person name="Pinto B.J."/>
            <person name="Keating S.E."/>
            <person name="Gamble T."/>
        </authorList>
    </citation>
    <scope>NUCLEOTIDE SEQUENCE</scope>
    <source>
        <strain evidence="1">TG3544</strain>
    </source>
</reference>
<protein>
    <submittedName>
        <fullName evidence="1">Membrane-associated phosphatidylinositol transfer protein 1</fullName>
    </submittedName>
</protein>
<dbReference type="EMBL" id="CM037615">
    <property type="protein sequence ID" value="KAH8013696.1"/>
    <property type="molecule type" value="Genomic_DNA"/>
</dbReference>
<dbReference type="Proteomes" id="UP000827872">
    <property type="component" value="Linkage Group LG02"/>
</dbReference>
<comment type="caution">
    <text evidence="1">The sequence shown here is derived from an EMBL/GenBank/DDBJ whole genome shotgun (WGS) entry which is preliminary data.</text>
</comment>
<evidence type="ECO:0000313" key="2">
    <source>
        <dbReference type="Proteomes" id="UP000827872"/>
    </source>
</evidence>
<name>A0ACB8G266_9SAUR</name>
<organism evidence="1 2">
    <name type="scientific">Sphaerodactylus townsendi</name>
    <dbReference type="NCBI Taxonomy" id="933632"/>
    <lineage>
        <taxon>Eukaryota</taxon>
        <taxon>Metazoa</taxon>
        <taxon>Chordata</taxon>
        <taxon>Craniata</taxon>
        <taxon>Vertebrata</taxon>
        <taxon>Euteleostomi</taxon>
        <taxon>Lepidosauria</taxon>
        <taxon>Squamata</taxon>
        <taxon>Bifurcata</taxon>
        <taxon>Gekkota</taxon>
        <taxon>Sphaerodactylidae</taxon>
        <taxon>Sphaerodactylus</taxon>
    </lineage>
</organism>
<sequence length="1401" mass="153134">MSYKPIAPAPASSGAAGTSSSSSSASPAPGAPPVATSVPSPSGSVPGASAPFRPLFNDFGPPSMGYVQAMKPPGAQGSQSTYTDLLSVIEEMGKEIRPTYAGSKSAMERLKRGIIHARALVRECLAETERNARVGIPRVAVSGGGVEGLFSERRQEEVATPVGLIVKMLIKEYHILLPMSLAEYQVAQLYMIQKKSREESSGEGSGVEILANRPYSDGPGGSGQYTHKIYHVGSHIPSWFRALLPKAALQVEEESWNAYPYTRTRYTCPFVEKFSIEIETYYRQDVGKQNNVFNLNAVERRQRILDTIDIVRDPISPGEYKVEEDPRLYRSNKTGRGPLGDDWLESIADGPLMCAYKLCKVEFRYWGMQSKIEQFIHDIGLRKVMLRAHRQAWCWQDEWIDLTMDDIRRLEEETARMLAQKMAKCMEPAPDTTSPSPEGQAEPGNREKQDSVTSLRTPETSRDEAFAKQWSSASRSSYSSQHAAGVSPHSLSEWRMQNIARDSENSSEEEFFDAHEDLSDSDDVFAKEITKWNSNDFLDTLERPSEQDDVLAEAAGAAKPDSDGMTLPGQPEAGPEDLSRTCRIHALFLILHSGNILDQGVGEPGSKQADMQTLTATLDSVTRLHFPEALGHIALRLVPCPPICAAAYALVSKLSPYSHDGDSLSSSQDHIPLAALPLLATSSSSYQSAVATVIARTNQAYANFIHSPDGAGFCGQVLLIGDCIGGILAFDALCHSRAGGTGSRGSSRRGSMNADLLSPEVSVVRDPMLEKAEGLWGRASPEPSGLLSTHKRSDSNVAPEVDSLQQQQQFLSSLQAGMPASEAEGDPRRSSNSSSSMIETFEGTNTVGKLEFKVSGFFLFGSPLGLVLALRKTVMPAMDVAQMHPACEQVYNLFHAADPCASRLEPLLAQQFHAVPPFAIPRYQKYPLGDGSSTSLAESVQAHSALFLDDLELVTPPTPTGSFGGFWKGSETSTSEVPVASTSEVVKILERWWGAKRIDYSLYCPEALTAFPTITLPHLFHASYWESADVAAFILRQVIETEQPQVTENEESSIYSPAFPREKWQRKRTQVKIRNVTANHRASDVIVCEAHPQVLNGRFMYGPLDVVTLTGEKVDVYIMAQPLSGKWVHYGTEVTSGSGRLSYTLPEEKMLGIGMYPVRMVVRGDHTYAECFLTVVAKSTPCVVFSIDGSFTASVSIMGSDPKVRAGAVDVVRHWQDSGYMIIYVTGRPDMQKHRVVAWLTQHNFPHGIVSFCDGLTHDPLRQKAVFLQGLQQEAEVSIVAGYGSTKDISVYSSLGLPPSQIYIVGRAVKKLQSQCQFLSDGYVAHLAQLESTSLAHSPKGTTRPTLGKGSYGCPAPVDFLRKQSQLLRSRGQSQAEREGSGSAQPRSKTRSISLKLDSEE</sequence>
<keyword evidence="2" id="KW-1185">Reference proteome</keyword>